<dbReference type="Pfam" id="PF04166">
    <property type="entry name" value="PdxA"/>
    <property type="match status" value="1"/>
</dbReference>
<dbReference type="InterPro" id="IPR005255">
    <property type="entry name" value="PdxA_fam"/>
</dbReference>
<keyword evidence="8 10" id="KW-0664">Pyridoxine biosynthesis</keyword>
<keyword evidence="4 10" id="KW-0460">Magnesium</keyword>
<evidence type="ECO:0000256" key="1">
    <source>
        <dbReference type="ARBA" id="ARBA00022490"/>
    </source>
</evidence>
<keyword evidence="3 10" id="KW-0862">Zinc</keyword>
<feature type="binding site" evidence="10">
    <location>
        <position position="142"/>
    </location>
    <ligand>
        <name>substrate</name>
    </ligand>
</feature>
<dbReference type="NCBIfam" id="TIGR00557">
    <property type="entry name" value="pdxA"/>
    <property type="match status" value="1"/>
</dbReference>
<comment type="similarity">
    <text evidence="10">Belongs to the PdxA family.</text>
</comment>
<evidence type="ECO:0000256" key="6">
    <source>
        <dbReference type="ARBA" id="ARBA00023002"/>
    </source>
</evidence>
<keyword evidence="6 10" id="KW-0560">Oxidoreductase</keyword>
<dbReference type="AlphaFoldDB" id="A0A545TCA8"/>
<reference evidence="11 12" key="1">
    <citation type="submission" date="2019-06" db="EMBL/GenBank/DDBJ databases">
        <title>Draft genome of Aliikangiella marina GYP-15.</title>
        <authorList>
            <person name="Wang G."/>
        </authorList>
    </citation>
    <scope>NUCLEOTIDE SEQUENCE [LARGE SCALE GENOMIC DNA]</scope>
    <source>
        <strain evidence="11 12">GYP-15</strain>
    </source>
</reference>
<dbReference type="Gene3D" id="3.40.718.10">
    <property type="entry name" value="Isopropylmalate Dehydrogenase"/>
    <property type="match status" value="1"/>
</dbReference>
<name>A0A545TCA8_9GAMM</name>
<dbReference type="UniPathway" id="UPA00244">
    <property type="reaction ID" value="UER00312"/>
</dbReference>
<dbReference type="HAMAP" id="MF_00536">
    <property type="entry name" value="PdxA"/>
    <property type="match status" value="1"/>
</dbReference>
<dbReference type="GO" id="GO:0051287">
    <property type="term" value="F:NAD binding"/>
    <property type="evidence" value="ECO:0007669"/>
    <property type="project" value="InterPro"/>
</dbReference>
<evidence type="ECO:0000256" key="9">
    <source>
        <dbReference type="ARBA" id="ARBA00023285"/>
    </source>
</evidence>
<feature type="binding site" evidence="10">
    <location>
        <position position="287"/>
    </location>
    <ligand>
        <name>substrate</name>
    </ligand>
</feature>
<dbReference type="GO" id="GO:0050570">
    <property type="term" value="F:4-hydroxythreonine-4-phosphate dehydrogenase activity"/>
    <property type="evidence" value="ECO:0007669"/>
    <property type="project" value="UniProtKB-UniRule"/>
</dbReference>
<comment type="pathway">
    <text evidence="10">Cofactor biosynthesis; pyridoxine 5'-phosphate biosynthesis; pyridoxine 5'-phosphate from D-erythrose 4-phosphate: step 4/5.</text>
</comment>
<gene>
    <name evidence="10 11" type="primary">pdxA</name>
    <name evidence="11" type="ORF">FLL45_07800</name>
</gene>
<evidence type="ECO:0000313" key="11">
    <source>
        <dbReference type="EMBL" id="TQV74855.1"/>
    </source>
</evidence>
<dbReference type="EMBL" id="VIKR01000002">
    <property type="protein sequence ID" value="TQV74855.1"/>
    <property type="molecule type" value="Genomic_DNA"/>
</dbReference>
<dbReference type="RefSeq" id="WP_142941473.1">
    <property type="nucleotide sequence ID" value="NZ_VIKR01000002.1"/>
</dbReference>
<keyword evidence="7 10" id="KW-0520">NAD</keyword>
<dbReference type="Proteomes" id="UP000317839">
    <property type="component" value="Unassembled WGS sequence"/>
</dbReference>
<feature type="binding site" evidence="10">
    <location>
        <position position="270"/>
    </location>
    <ligand>
        <name>a divalent metal cation</name>
        <dbReference type="ChEBI" id="CHEBI:60240"/>
        <note>ligand shared between dimeric partners</note>
    </ligand>
</feature>
<protein>
    <recommendedName>
        <fullName evidence="10">4-hydroxythreonine-4-phosphate dehydrogenase</fullName>
        <ecNumber evidence="10">1.1.1.262</ecNumber>
    </recommendedName>
    <alternativeName>
        <fullName evidence="10">4-(phosphohydroxy)-L-threonine dehydrogenase</fullName>
    </alternativeName>
</protein>
<dbReference type="GO" id="GO:0042823">
    <property type="term" value="P:pyridoxal phosphate biosynthetic process"/>
    <property type="evidence" value="ECO:0007669"/>
    <property type="project" value="UniProtKB-UniRule"/>
</dbReference>
<dbReference type="InterPro" id="IPR037510">
    <property type="entry name" value="PdxA"/>
</dbReference>
<dbReference type="PANTHER" id="PTHR30004">
    <property type="entry name" value="4-HYDROXYTHREONINE-4-PHOSPHATE DEHYDROGENASE"/>
    <property type="match status" value="1"/>
</dbReference>
<evidence type="ECO:0000256" key="5">
    <source>
        <dbReference type="ARBA" id="ARBA00022857"/>
    </source>
</evidence>
<keyword evidence="2 10" id="KW-0479">Metal-binding</keyword>
<keyword evidence="5 10" id="KW-0521">NADP</keyword>
<dbReference type="SUPFAM" id="SSF53659">
    <property type="entry name" value="Isocitrate/Isopropylmalate dehydrogenase-like"/>
    <property type="match status" value="1"/>
</dbReference>
<sequence length="335" mass="35446">MTNNSNQSLPRVLVTMGEPAGIGPELIVKAAQQEFEGQLIACADPELLAQVASKLSLPLRLLPYQLGSDAAPHQPGQIWFVATPLSETVTTGELSVKNAADTLKMLKLANDLALNGQVDAIVTAPVHKANLNQVDSGFLGHTEYFAEAAGIDKVVMMLATNELRVCLQTTHLPLAQVSKAITQDSLTKTISTIIDGLARLGVSAPKIAVCGLNPHAGEGGLLGKEDDEIIQPVIEQFAEIGHQVSGPYPADTLFTPQKRARFDIFLAMYHDQGLPVVKAAGFGQCANITLGLPYIRTSVDHGTALDIANDFSASADSLCYAINYALSLAEGKLPG</sequence>
<dbReference type="OrthoDB" id="9801783at2"/>
<dbReference type="GO" id="GO:0000287">
    <property type="term" value="F:magnesium ion binding"/>
    <property type="evidence" value="ECO:0007669"/>
    <property type="project" value="UniProtKB-UniRule"/>
</dbReference>
<dbReference type="GO" id="GO:0008615">
    <property type="term" value="P:pyridoxine biosynthetic process"/>
    <property type="evidence" value="ECO:0007669"/>
    <property type="project" value="UniProtKB-UniRule"/>
</dbReference>
<feature type="binding site" evidence="10">
    <location>
        <position position="296"/>
    </location>
    <ligand>
        <name>substrate</name>
    </ligand>
</feature>
<dbReference type="EC" id="1.1.1.262" evidence="10"/>
<evidence type="ECO:0000256" key="10">
    <source>
        <dbReference type="HAMAP-Rule" id="MF_00536"/>
    </source>
</evidence>
<dbReference type="GO" id="GO:0050897">
    <property type="term" value="F:cobalt ion binding"/>
    <property type="evidence" value="ECO:0007669"/>
    <property type="project" value="UniProtKB-UniRule"/>
</dbReference>
<dbReference type="GO" id="GO:0005737">
    <property type="term" value="C:cytoplasm"/>
    <property type="evidence" value="ECO:0007669"/>
    <property type="project" value="UniProtKB-SubCell"/>
</dbReference>
<evidence type="ECO:0000256" key="2">
    <source>
        <dbReference type="ARBA" id="ARBA00022723"/>
    </source>
</evidence>
<dbReference type="PANTHER" id="PTHR30004:SF5">
    <property type="entry name" value="4-HYDROXYTHREONINE-4-PHOSPHATE DEHYDROGENASE"/>
    <property type="match status" value="1"/>
</dbReference>
<proteinExistence type="inferred from homology"/>
<dbReference type="GO" id="GO:0008270">
    <property type="term" value="F:zinc ion binding"/>
    <property type="evidence" value="ECO:0007669"/>
    <property type="project" value="UniProtKB-UniRule"/>
</dbReference>
<keyword evidence="12" id="KW-1185">Reference proteome</keyword>
<comment type="caution">
    <text evidence="11">The sequence shown here is derived from an EMBL/GenBank/DDBJ whole genome shotgun (WGS) entry which is preliminary data.</text>
</comment>
<comment type="function">
    <text evidence="10">Catalyzes the NAD(P)-dependent oxidation of 4-(phosphooxy)-L-threonine (HTP) into 2-amino-3-oxo-4-(phosphooxy)butyric acid which spontaneously decarboxylates to form 3-amino-2-oxopropyl phosphate (AHAP).</text>
</comment>
<comment type="cofactor">
    <cofactor evidence="10">
        <name>Zn(2+)</name>
        <dbReference type="ChEBI" id="CHEBI:29105"/>
    </cofactor>
    <cofactor evidence="10">
        <name>Mg(2+)</name>
        <dbReference type="ChEBI" id="CHEBI:18420"/>
    </cofactor>
    <cofactor evidence="10">
        <name>Co(2+)</name>
        <dbReference type="ChEBI" id="CHEBI:48828"/>
    </cofactor>
    <text evidence="10">Binds 1 divalent metal cation per subunit. Can use ions such as Zn(2+), Mg(2+) or Co(2+).</text>
</comment>
<accession>A0A545TCA8</accession>
<comment type="subunit">
    <text evidence="10">Homodimer.</text>
</comment>
<keyword evidence="9 10" id="KW-0170">Cobalt</keyword>
<keyword evidence="1 10" id="KW-0963">Cytoplasm</keyword>
<feature type="binding site" evidence="10">
    <location>
        <position position="141"/>
    </location>
    <ligand>
        <name>substrate</name>
    </ligand>
</feature>
<feature type="binding site" evidence="10">
    <location>
        <position position="171"/>
    </location>
    <ligand>
        <name>a divalent metal cation</name>
        <dbReference type="ChEBI" id="CHEBI:60240"/>
        <note>ligand shared between dimeric partners</note>
    </ligand>
</feature>
<evidence type="ECO:0000256" key="3">
    <source>
        <dbReference type="ARBA" id="ARBA00022833"/>
    </source>
</evidence>
<evidence type="ECO:0000256" key="8">
    <source>
        <dbReference type="ARBA" id="ARBA00023096"/>
    </source>
</evidence>
<evidence type="ECO:0000256" key="4">
    <source>
        <dbReference type="ARBA" id="ARBA00022842"/>
    </source>
</evidence>
<evidence type="ECO:0000256" key="7">
    <source>
        <dbReference type="ARBA" id="ARBA00023027"/>
    </source>
</evidence>
<comment type="subcellular location">
    <subcellularLocation>
        <location evidence="10">Cytoplasm</location>
    </subcellularLocation>
</comment>
<feature type="binding site" evidence="10">
    <location>
        <position position="215"/>
    </location>
    <ligand>
        <name>a divalent metal cation</name>
        <dbReference type="ChEBI" id="CHEBI:60240"/>
        <note>ligand shared between dimeric partners</note>
    </ligand>
</feature>
<comment type="miscellaneous">
    <text evidence="10">The active site is located at the dimer interface.</text>
</comment>
<evidence type="ECO:0000313" key="12">
    <source>
        <dbReference type="Proteomes" id="UP000317839"/>
    </source>
</evidence>
<comment type="catalytic activity">
    <reaction evidence="10">
        <text>4-(phosphooxy)-L-threonine + NAD(+) = 3-amino-2-oxopropyl phosphate + CO2 + NADH</text>
        <dbReference type="Rhea" id="RHEA:32275"/>
        <dbReference type="ChEBI" id="CHEBI:16526"/>
        <dbReference type="ChEBI" id="CHEBI:57279"/>
        <dbReference type="ChEBI" id="CHEBI:57540"/>
        <dbReference type="ChEBI" id="CHEBI:57945"/>
        <dbReference type="ChEBI" id="CHEBI:58452"/>
        <dbReference type="EC" id="1.1.1.262"/>
    </reaction>
</comment>
<feature type="binding site" evidence="10">
    <location>
        <position position="278"/>
    </location>
    <ligand>
        <name>substrate</name>
    </ligand>
</feature>
<organism evidence="11 12">
    <name type="scientific">Aliikangiella marina</name>
    <dbReference type="NCBI Taxonomy" id="1712262"/>
    <lineage>
        <taxon>Bacteria</taxon>
        <taxon>Pseudomonadati</taxon>
        <taxon>Pseudomonadota</taxon>
        <taxon>Gammaproteobacteria</taxon>
        <taxon>Oceanospirillales</taxon>
        <taxon>Pleioneaceae</taxon>
        <taxon>Aliikangiella</taxon>
    </lineage>
</organism>